<keyword evidence="11 14" id="KW-0408">Iron</keyword>
<dbReference type="GO" id="GO:0005506">
    <property type="term" value="F:iron ion binding"/>
    <property type="evidence" value="ECO:0007669"/>
    <property type="project" value="InterPro"/>
</dbReference>
<dbReference type="VEuPathDB" id="VectorBase:PPAPM1_002251"/>
<dbReference type="CDD" id="cd11056">
    <property type="entry name" value="CYP6-like"/>
    <property type="match status" value="1"/>
</dbReference>
<dbReference type="InterPro" id="IPR002401">
    <property type="entry name" value="Cyt_P450_E_grp-I"/>
</dbReference>
<dbReference type="Proteomes" id="UP000092462">
    <property type="component" value="Unassembled WGS sequence"/>
</dbReference>
<evidence type="ECO:0000256" key="4">
    <source>
        <dbReference type="ARBA" id="ARBA00004406"/>
    </source>
</evidence>
<dbReference type="PANTHER" id="PTHR24292:SF54">
    <property type="entry name" value="CYP9F3-RELATED"/>
    <property type="match status" value="1"/>
</dbReference>
<dbReference type="PANTHER" id="PTHR24292">
    <property type="entry name" value="CYTOCHROME P450"/>
    <property type="match status" value="1"/>
</dbReference>
<dbReference type="PRINTS" id="PR00385">
    <property type="entry name" value="P450"/>
</dbReference>
<dbReference type="InterPro" id="IPR050476">
    <property type="entry name" value="Insect_CytP450_Detox"/>
</dbReference>
<evidence type="ECO:0000256" key="12">
    <source>
        <dbReference type="ARBA" id="ARBA00023033"/>
    </source>
</evidence>
<reference evidence="15" key="1">
    <citation type="submission" date="2022-08" db="UniProtKB">
        <authorList>
            <consortium name="EnsemblMetazoa"/>
        </authorList>
    </citation>
    <scope>IDENTIFICATION</scope>
    <source>
        <strain evidence="15">Israel</strain>
    </source>
</reference>
<evidence type="ECO:0000313" key="16">
    <source>
        <dbReference type="Proteomes" id="UP000092462"/>
    </source>
</evidence>
<dbReference type="EnsemblMetazoa" id="PPAI005316-RA">
    <property type="protein sequence ID" value="PPAI005316-PA"/>
    <property type="gene ID" value="PPAI005316"/>
</dbReference>
<sequence>MAVKDFDHFLDHRVNLDEDQDPLFGRNLFALKGQRWRDMRSTLSPAFTGSKMRTMFQLVSECCSAMGLTLFSEKFCNFFRSLVWDTIRERERHSIVRPDMINLLIQARKGKLKHEDEETDQEGFAVVQETNVGKALDHTNIHSDPIFFFSELVEDDLTAQCFIFFLAGFDTSSTCMSFTAHELAANPEVQQKLLLEVDAIKEELGGKSLTYEALQKMLYLDMVISESLRYWPPAVATDRQVFGVFEMRKPRFMIRDPELIKQITVKDFDHFLDHRFNIDERNEPLFGRNLLILKGQRWREMRSTLSPAFTGSKMRTMFQLVSECCSEVVSFLENDANGKVRQTDLKDLFSKYTNNVIASCAFGLKVDSLKDKNNEFYLYGKEATNLEGLGTLFFFMQMIFPKLSKVLRLNLFSEAFSKFFRNLVWDTIRHRERENIIRPDMINLLIQARKGKLKHEVEVNYKEGFAVVQETHVGEAIDKSKLQEDDLTAQCLIFFLAGFETSSTCMCFTAHEIAVNPEVQKKLLVEVDAMKEKLDGKPLTYEMLQDMQYLDMVVSESLRKWPPAVATDRECCKPYTIKTDTISCDVKVGEAVIIPIVSLHHDPQYFPNPSRFDPERFSEENKDKINPFMYIPFGVGPRNCIGSRFALMETKAIIYYILTKFTFEVSEKTQIPLKLAKSGLFLRAILGYFAYKWSIATFDTFEKRGIKYIPPIPLFGNF</sequence>
<feature type="binding site" description="axial binding residue" evidence="14">
    <location>
        <position position="640"/>
    </location>
    <ligand>
        <name>heme</name>
        <dbReference type="ChEBI" id="CHEBI:30413"/>
    </ligand>
    <ligandPart>
        <name>Fe</name>
        <dbReference type="ChEBI" id="CHEBI:18248"/>
    </ligandPart>
</feature>
<evidence type="ECO:0000256" key="5">
    <source>
        <dbReference type="ARBA" id="ARBA00010617"/>
    </source>
</evidence>
<proteinExistence type="inferred from homology"/>
<comment type="cofactor">
    <cofactor evidence="1 14">
        <name>heme</name>
        <dbReference type="ChEBI" id="CHEBI:30413"/>
    </cofactor>
</comment>
<evidence type="ECO:0000256" key="8">
    <source>
        <dbReference type="ARBA" id="ARBA00022824"/>
    </source>
</evidence>
<evidence type="ECO:0000256" key="3">
    <source>
        <dbReference type="ARBA" id="ARBA00004174"/>
    </source>
</evidence>
<dbReference type="VEuPathDB" id="VectorBase:PPAPM1_001637"/>
<dbReference type="Gene3D" id="1.10.630.10">
    <property type="entry name" value="Cytochrome P450"/>
    <property type="match status" value="3"/>
</dbReference>
<dbReference type="GO" id="GO:0020037">
    <property type="term" value="F:heme binding"/>
    <property type="evidence" value="ECO:0007669"/>
    <property type="project" value="InterPro"/>
</dbReference>
<evidence type="ECO:0000256" key="7">
    <source>
        <dbReference type="ARBA" id="ARBA00022723"/>
    </source>
</evidence>
<keyword evidence="9" id="KW-0492">Microsome</keyword>
<evidence type="ECO:0000256" key="2">
    <source>
        <dbReference type="ARBA" id="ARBA00003690"/>
    </source>
</evidence>
<dbReference type="FunFam" id="1.10.630.10:FF:000042">
    <property type="entry name" value="Cytochrome P450"/>
    <property type="match status" value="1"/>
</dbReference>
<comment type="subcellular location">
    <subcellularLocation>
        <location evidence="4">Endoplasmic reticulum membrane</location>
        <topology evidence="4">Peripheral membrane protein</topology>
    </subcellularLocation>
    <subcellularLocation>
        <location evidence="3">Microsome membrane</location>
        <topology evidence="3">Peripheral membrane protein</topology>
    </subcellularLocation>
</comment>
<evidence type="ECO:0000313" key="15">
    <source>
        <dbReference type="EnsemblMetazoa" id="PPAI005316-PA"/>
    </source>
</evidence>
<dbReference type="GO" id="GO:0004497">
    <property type="term" value="F:monooxygenase activity"/>
    <property type="evidence" value="ECO:0007669"/>
    <property type="project" value="UniProtKB-KW"/>
</dbReference>
<name>A0A1B0DBX7_PHLPP</name>
<dbReference type="InterPro" id="IPR036396">
    <property type="entry name" value="Cyt_P450_sf"/>
</dbReference>
<accession>A0A1B0DBX7</accession>
<dbReference type="AlphaFoldDB" id="A0A1B0DBX7"/>
<comment type="similarity">
    <text evidence="5">Belongs to the cytochrome P450 family.</text>
</comment>
<evidence type="ECO:0000256" key="1">
    <source>
        <dbReference type="ARBA" id="ARBA00001971"/>
    </source>
</evidence>
<dbReference type="VEuPathDB" id="VectorBase:PPAI005316"/>
<keyword evidence="8" id="KW-0256">Endoplasmic reticulum</keyword>
<dbReference type="GO" id="GO:0005789">
    <property type="term" value="C:endoplasmic reticulum membrane"/>
    <property type="evidence" value="ECO:0007669"/>
    <property type="project" value="UniProtKB-SubCell"/>
</dbReference>
<evidence type="ECO:0000256" key="9">
    <source>
        <dbReference type="ARBA" id="ARBA00022848"/>
    </source>
</evidence>
<evidence type="ECO:0000256" key="6">
    <source>
        <dbReference type="ARBA" id="ARBA00022617"/>
    </source>
</evidence>
<dbReference type="EMBL" id="AJVK01030368">
    <property type="status" value="NOT_ANNOTATED_CDS"/>
    <property type="molecule type" value="Genomic_DNA"/>
</dbReference>
<keyword evidence="13" id="KW-0472">Membrane</keyword>
<keyword evidence="10" id="KW-0560">Oxidoreductase</keyword>
<evidence type="ECO:0000256" key="14">
    <source>
        <dbReference type="PIRSR" id="PIRSR602401-1"/>
    </source>
</evidence>
<dbReference type="Pfam" id="PF00067">
    <property type="entry name" value="p450"/>
    <property type="match status" value="1"/>
</dbReference>
<dbReference type="GO" id="GO:0016705">
    <property type="term" value="F:oxidoreductase activity, acting on paired donors, with incorporation or reduction of molecular oxygen"/>
    <property type="evidence" value="ECO:0007669"/>
    <property type="project" value="InterPro"/>
</dbReference>
<comment type="function">
    <text evidence="2">May be involved in the metabolism of insect hormones and in the breakdown of synthetic insecticides.</text>
</comment>
<dbReference type="EMBL" id="AJVK01030369">
    <property type="status" value="NOT_ANNOTATED_CDS"/>
    <property type="molecule type" value="Genomic_DNA"/>
</dbReference>
<dbReference type="InterPro" id="IPR001128">
    <property type="entry name" value="Cyt_P450"/>
</dbReference>
<evidence type="ECO:0000256" key="11">
    <source>
        <dbReference type="ARBA" id="ARBA00023004"/>
    </source>
</evidence>
<evidence type="ECO:0000256" key="10">
    <source>
        <dbReference type="ARBA" id="ARBA00023002"/>
    </source>
</evidence>
<organism evidence="15 16">
    <name type="scientific">Phlebotomus papatasi</name>
    <name type="common">Sandfly</name>
    <dbReference type="NCBI Taxonomy" id="29031"/>
    <lineage>
        <taxon>Eukaryota</taxon>
        <taxon>Metazoa</taxon>
        <taxon>Ecdysozoa</taxon>
        <taxon>Arthropoda</taxon>
        <taxon>Hexapoda</taxon>
        <taxon>Insecta</taxon>
        <taxon>Pterygota</taxon>
        <taxon>Neoptera</taxon>
        <taxon>Endopterygota</taxon>
        <taxon>Diptera</taxon>
        <taxon>Nematocera</taxon>
        <taxon>Psychodoidea</taxon>
        <taxon>Psychodidae</taxon>
        <taxon>Phlebotomus</taxon>
        <taxon>Phlebotomus</taxon>
    </lineage>
</organism>
<protein>
    <submittedName>
        <fullName evidence="15">Uncharacterized protein</fullName>
    </submittedName>
</protein>
<dbReference type="VEuPathDB" id="VectorBase:PPAPM1_003473"/>
<dbReference type="InterPro" id="IPR017972">
    <property type="entry name" value="Cyt_P450_CS"/>
</dbReference>
<keyword evidence="12" id="KW-0503">Monooxygenase</keyword>
<evidence type="ECO:0000256" key="13">
    <source>
        <dbReference type="ARBA" id="ARBA00023136"/>
    </source>
</evidence>
<keyword evidence="6 14" id="KW-0349">Heme</keyword>
<dbReference type="PROSITE" id="PS00086">
    <property type="entry name" value="CYTOCHROME_P450"/>
    <property type="match status" value="1"/>
</dbReference>
<keyword evidence="7 14" id="KW-0479">Metal-binding</keyword>
<dbReference type="SUPFAM" id="SSF48264">
    <property type="entry name" value="Cytochrome P450"/>
    <property type="match status" value="2"/>
</dbReference>
<keyword evidence="16" id="KW-1185">Reference proteome</keyword>
<dbReference type="PRINTS" id="PR00463">
    <property type="entry name" value="EP450I"/>
</dbReference>
<dbReference type="EMBL" id="AJVK01030367">
    <property type="status" value="NOT_ANNOTATED_CDS"/>
    <property type="molecule type" value="Genomic_DNA"/>
</dbReference>